<name>A0ABD3N0K2_9STRA</name>
<sequence length="154" mass="16770">MLSIEALLQIHSGDALTPITQSSHTINLNALNGSPMPMTPSLSPKFIQLAIGTCKAAALKSSPGWVCSICRREQASNMCSSILAFPDVECTKLNVTERCYLTCSRGICVEAARSKRNEDSKSGARTGLGFRLAFRCANELIVESREENNCEREE</sequence>
<comment type="caution">
    <text evidence="1">The sequence shown here is derived from an EMBL/GenBank/DDBJ whole genome shotgun (WGS) entry which is preliminary data.</text>
</comment>
<accession>A0ABD3N0K2</accession>
<organism evidence="1 2">
    <name type="scientific">Cyclotella atomus</name>
    <dbReference type="NCBI Taxonomy" id="382360"/>
    <lineage>
        <taxon>Eukaryota</taxon>
        <taxon>Sar</taxon>
        <taxon>Stramenopiles</taxon>
        <taxon>Ochrophyta</taxon>
        <taxon>Bacillariophyta</taxon>
        <taxon>Coscinodiscophyceae</taxon>
        <taxon>Thalassiosirophycidae</taxon>
        <taxon>Stephanodiscales</taxon>
        <taxon>Stephanodiscaceae</taxon>
        <taxon>Cyclotella</taxon>
    </lineage>
</organism>
<dbReference type="AlphaFoldDB" id="A0ABD3N0K2"/>
<reference evidence="1 2" key="1">
    <citation type="submission" date="2024-10" db="EMBL/GenBank/DDBJ databases">
        <title>Updated reference genomes for cyclostephanoid diatoms.</title>
        <authorList>
            <person name="Roberts W.R."/>
            <person name="Alverson A.J."/>
        </authorList>
    </citation>
    <scope>NUCLEOTIDE SEQUENCE [LARGE SCALE GENOMIC DNA]</scope>
    <source>
        <strain evidence="1 2">AJA010-31</strain>
    </source>
</reference>
<protein>
    <submittedName>
        <fullName evidence="1">Uncharacterized protein</fullName>
    </submittedName>
</protein>
<evidence type="ECO:0000313" key="1">
    <source>
        <dbReference type="EMBL" id="KAL3769202.1"/>
    </source>
</evidence>
<gene>
    <name evidence="1" type="ORF">ACHAWO_000848</name>
</gene>
<dbReference type="Proteomes" id="UP001530400">
    <property type="component" value="Unassembled WGS sequence"/>
</dbReference>
<dbReference type="EMBL" id="JALLPJ020001335">
    <property type="protein sequence ID" value="KAL3769202.1"/>
    <property type="molecule type" value="Genomic_DNA"/>
</dbReference>
<keyword evidence="2" id="KW-1185">Reference proteome</keyword>
<evidence type="ECO:0000313" key="2">
    <source>
        <dbReference type="Proteomes" id="UP001530400"/>
    </source>
</evidence>
<proteinExistence type="predicted"/>